<evidence type="ECO:0000259" key="1">
    <source>
        <dbReference type="Pfam" id="PF05257"/>
    </source>
</evidence>
<feature type="domain" description="Peptidase C51" evidence="1">
    <location>
        <begin position="44"/>
        <end position="118"/>
    </location>
</feature>
<reference evidence="2 3" key="1">
    <citation type="submission" date="2018-01" db="EMBL/GenBank/DDBJ databases">
        <title>Denitrification phenotypes of diverse strains of Pseudomonas stutzeri.</title>
        <authorList>
            <person name="Milligan D.A."/>
            <person name="Bergaust L."/>
            <person name="Bakken L.R."/>
            <person name="Frostegard A."/>
        </authorList>
    </citation>
    <scope>NUCLEOTIDE SEQUENCE [LARGE SCALE GENOMIC DNA]</scope>
    <source>
        <strain evidence="2 3">ST27MN3</strain>
    </source>
</reference>
<evidence type="ECO:0000313" key="2">
    <source>
        <dbReference type="EMBL" id="PNF85063.1"/>
    </source>
</evidence>
<dbReference type="Pfam" id="PF05257">
    <property type="entry name" value="CHAP"/>
    <property type="match status" value="1"/>
</dbReference>
<sequence>MHSNEPKWVIEARKLIGLHEVRGPDHNPEILQMWRDIKRGGIKDDETPWCAAFVGAMLERVGIRSSRFESARSYLDWGQHLALPVPGCIVVFTRQGGGHVGFAVGRNKVGNLLILGGNQSDAVNIKAFPVARVTGYRWPAGVPVVAEPLPLFSADRSERES</sequence>
<evidence type="ECO:0000313" key="3">
    <source>
        <dbReference type="Proteomes" id="UP000236021"/>
    </source>
</evidence>
<dbReference type="RefSeq" id="WP_102857063.1">
    <property type="nucleotide sequence ID" value="NZ_JAMOHT010000026.1"/>
</dbReference>
<dbReference type="Proteomes" id="UP000236021">
    <property type="component" value="Unassembled WGS sequence"/>
</dbReference>
<dbReference type="EMBL" id="POUI01000002">
    <property type="protein sequence ID" value="PNF85063.1"/>
    <property type="molecule type" value="Genomic_DNA"/>
</dbReference>
<comment type="caution">
    <text evidence="2">The sequence shown here is derived from an EMBL/GenBank/DDBJ whole genome shotgun (WGS) entry which is preliminary data.</text>
</comment>
<gene>
    <name evidence="2" type="ORF">CXK93_12400</name>
</gene>
<protein>
    <submittedName>
        <fullName evidence="2">TIGR02594 family protein</fullName>
    </submittedName>
</protein>
<proteinExistence type="predicted"/>
<dbReference type="InterPro" id="IPR007921">
    <property type="entry name" value="CHAP_dom"/>
</dbReference>
<accession>A0ABX4VYX7</accession>
<organism evidence="2 3">
    <name type="scientific">Stutzerimonas decontaminans</name>
    <dbReference type="NCBI Taxonomy" id="3022791"/>
    <lineage>
        <taxon>Bacteria</taxon>
        <taxon>Pseudomonadati</taxon>
        <taxon>Pseudomonadota</taxon>
        <taxon>Gammaproteobacteria</taxon>
        <taxon>Pseudomonadales</taxon>
        <taxon>Pseudomonadaceae</taxon>
        <taxon>Stutzerimonas</taxon>
    </lineage>
</organism>
<name>A0ABX4VYX7_9GAMM</name>
<dbReference type="NCBIfam" id="TIGR02594">
    <property type="entry name" value="TIGR02594 family protein"/>
    <property type="match status" value="1"/>
</dbReference>
<keyword evidence="3" id="KW-1185">Reference proteome</keyword>
<dbReference type="InterPro" id="IPR013423">
    <property type="entry name" value="CHP02594"/>
</dbReference>